<keyword evidence="4" id="KW-0206">Cytoskeleton</keyword>
<dbReference type="GO" id="GO:0097320">
    <property type="term" value="P:plasma membrane tubulation"/>
    <property type="evidence" value="ECO:0007669"/>
    <property type="project" value="TreeGrafter"/>
</dbReference>
<gene>
    <name evidence="10" type="ORF">EW145_g6487</name>
</gene>
<dbReference type="Pfam" id="PF03114">
    <property type="entry name" value="BAR"/>
    <property type="match status" value="1"/>
</dbReference>
<feature type="coiled-coil region" evidence="6">
    <location>
        <begin position="162"/>
        <end position="196"/>
    </location>
</feature>
<feature type="domain" description="SH3" evidence="8">
    <location>
        <begin position="440"/>
        <end position="498"/>
    </location>
</feature>
<dbReference type="PRINTS" id="PR00452">
    <property type="entry name" value="SH3DOMAIN"/>
</dbReference>
<keyword evidence="3" id="KW-0963">Cytoplasm</keyword>
<dbReference type="PROSITE" id="PS50002">
    <property type="entry name" value="SH3"/>
    <property type="match status" value="1"/>
</dbReference>
<dbReference type="GO" id="GO:0015629">
    <property type="term" value="C:actin cytoskeleton"/>
    <property type="evidence" value="ECO:0007669"/>
    <property type="project" value="TreeGrafter"/>
</dbReference>
<evidence type="ECO:0000256" key="3">
    <source>
        <dbReference type="ARBA" id="ARBA00022490"/>
    </source>
</evidence>
<evidence type="ECO:0000256" key="1">
    <source>
        <dbReference type="ARBA" id="ARBA00004245"/>
    </source>
</evidence>
<dbReference type="Gene3D" id="2.30.30.40">
    <property type="entry name" value="SH3 Domains"/>
    <property type="match status" value="1"/>
</dbReference>
<feature type="region of interest" description="Disordered" evidence="7">
    <location>
        <begin position="605"/>
        <end position="651"/>
    </location>
</feature>
<proteinExistence type="predicted"/>
<evidence type="ECO:0000256" key="2">
    <source>
        <dbReference type="ARBA" id="ARBA00022443"/>
    </source>
</evidence>
<evidence type="ECO:0000259" key="8">
    <source>
        <dbReference type="PROSITE" id="PS50002"/>
    </source>
</evidence>
<dbReference type="GO" id="GO:0008289">
    <property type="term" value="F:lipid binding"/>
    <property type="evidence" value="ECO:0007669"/>
    <property type="project" value="TreeGrafter"/>
</dbReference>
<evidence type="ECO:0000313" key="10">
    <source>
        <dbReference type="EMBL" id="THH03153.1"/>
    </source>
</evidence>
<feature type="region of interest" description="Disordered" evidence="7">
    <location>
        <begin position="395"/>
        <end position="438"/>
    </location>
</feature>
<dbReference type="SMART" id="SM00326">
    <property type="entry name" value="SH3"/>
    <property type="match status" value="1"/>
</dbReference>
<feature type="domain" description="BAR" evidence="9">
    <location>
        <begin position="14"/>
        <end position="242"/>
    </location>
</feature>
<evidence type="ECO:0000256" key="4">
    <source>
        <dbReference type="ARBA" id="ARBA00023212"/>
    </source>
</evidence>
<feature type="compositionally biased region" description="Basic and acidic residues" evidence="7">
    <location>
        <begin position="526"/>
        <end position="536"/>
    </location>
</feature>
<feature type="region of interest" description="Disordered" evidence="7">
    <location>
        <begin position="525"/>
        <end position="556"/>
    </location>
</feature>
<dbReference type="OrthoDB" id="10263741at2759"/>
<evidence type="ECO:0000259" key="9">
    <source>
        <dbReference type="PROSITE" id="PS51021"/>
    </source>
</evidence>
<keyword evidence="2 5" id="KW-0728">SH3 domain</keyword>
<protein>
    <recommendedName>
        <fullName evidence="12">SH3 domain-containing protein</fullName>
    </recommendedName>
</protein>
<dbReference type="EMBL" id="SGPK01000493">
    <property type="protein sequence ID" value="THH03153.1"/>
    <property type="molecule type" value="Genomic_DNA"/>
</dbReference>
<accession>A0A4V6S135</accession>
<dbReference type="GO" id="GO:1990528">
    <property type="term" value="C:Rvs161p-Rvs167p complex"/>
    <property type="evidence" value="ECO:0007669"/>
    <property type="project" value="TreeGrafter"/>
</dbReference>
<dbReference type="PANTHER" id="PTHR47174">
    <property type="entry name" value="BRIDGING INTEGRATOR 3"/>
    <property type="match status" value="1"/>
</dbReference>
<sequence>MASKQLGKLRQWAGEVISSREKTQPSSEFMAIEKDIEVMKGGIEKLHVASTDYLEYISRTAQSEAVVSNDLMMSTEALGVVMIGYGENLGDGGALGRSLSMFGRARCRIAAMQNIYAVTFADTFLMHLTRSISEFEDYAVRRKKLESRRLAYDAAISKAEKAFKKEKDKKEAEDELQKARLRYEEMSDEMRECMDAIRDREAVHQRQLRNFLDLERNFVEQYLETLKEVQLEWPEADYSPNQKSGSAFVSPHTFSRISTRSSDSKDSSDVKQAPPIPSRFGARRSNHSLQSTDSNGKKVAVGEHENETSSVSDEEMTASRPFSQLSRKTSAKSSRPSSRQSKVRSRSGSVTTTASTVAANMIDDTTSVKSNGKHKKTASGVASWVGDAMTSVMGRNKSRISDKENFSALGDETEDEDLADNDNANERRSRRLSNHSTKSAEKKLMKALYDFSGSSDELSFRAGDEIIVLHEVLDDWWLGEAGGRKGLFPTNYAVMVKTNSTASRSKNASSSSIIGLSQLTRTNKLSLEERESRRTLVDASDTDFSTGEDENDGESVTEWRPYVDVSDHGAAADIPNHRTDYGVGDTEFQKKLSVSLGKLDLQGLSSNPVESTGRPIEISTYSPNGSPVKRMPPPPPPKRRMSVAKPSGPPPLPMRNLAIGRTQSTSSVPNALVPPAMKSRHAHSESSSPFESQSELSFDAVATTYTPSSCGACGCTDFIEDPFRLGGQHLCANICMVYFYIL</sequence>
<feature type="compositionally biased region" description="Acidic residues" evidence="7">
    <location>
        <begin position="411"/>
        <end position="420"/>
    </location>
</feature>
<dbReference type="SMART" id="SM00721">
    <property type="entry name" value="BAR"/>
    <property type="match status" value="1"/>
</dbReference>
<dbReference type="PANTHER" id="PTHR47174:SF3">
    <property type="entry name" value="BRIDGING INTEGRATOR 3"/>
    <property type="match status" value="1"/>
</dbReference>
<dbReference type="GO" id="GO:0006897">
    <property type="term" value="P:endocytosis"/>
    <property type="evidence" value="ECO:0007669"/>
    <property type="project" value="InterPro"/>
</dbReference>
<dbReference type="Proteomes" id="UP000308199">
    <property type="component" value="Unassembled WGS sequence"/>
</dbReference>
<dbReference type="GO" id="GO:0031097">
    <property type="term" value="C:medial cortex"/>
    <property type="evidence" value="ECO:0007669"/>
    <property type="project" value="TreeGrafter"/>
</dbReference>
<dbReference type="InterPro" id="IPR001452">
    <property type="entry name" value="SH3_domain"/>
</dbReference>
<dbReference type="SUPFAM" id="SSF103657">
    <property type="entry name" value="BAR/IMD domain-like"/>
    <property type="match status" value="1"/>
</dbReference>
<dbReference type="GO" id="GO:0051666">
    <property type="term" value="P:actin cortical patch localization"/>
    <property type="evidence" value="ECO:0007669"/>
    <property type="project" value="InterPro"/>
</dbReference>
<evidence type="ECO:0000313" key="11">
    <source>
        <dbReference type="Proteomes" id="UP000308199"/>
    </source>
</evidence>
<evidence type="ECO:0000256" key="6">
    <source>
        <dbReference type="SAM" id="Coils"/>
    </source>
</evidence>
<dbReference type="InterPro" id="IPR027267">
    <property type="entry name" value="AH/BAR_dom_sf"/>
</dbReference>
<dbReference type="GO" id="GO:0043332">
    <property type="term" value="C:mating projection tip"/>
    <property type="evidence" value="ECO:0007669"/>
    <property type="project" value="TreeGrafter"/>
</dbReference>
<evidence type="ECO:0000256" key="7">
    <source>
        <dbReference type="SAM" id="MobiDB-lite"/>
    </source>
</evidence>
<dbReference type="CDD" id="cd00174">
    <property type="entry name" value="SH3"/>
    <property type="match status" value="1"/>
</dbReference>
<feature type="region of interest" description="Disordered" evidence="7">
    <location>
        <begin position="663"/>
        <end position="691"/>
    </location>
</feature>
<dbReference type="InterPro" id="IPR036028">
    <property type="entry name" value="SH3-like_dom_sf"/>
</dbReference>
<keyword evidence="11" id="KW-1185">Reference proteome</keyword>
<feature type="compositionally biased region" description="Low complexity" evidence="7">
    <location>
        <begin position="326"/>
        <end position="356"/>
    </location>
</feature>
<dbReference type="Gene3D" id="1.20.1270.60">
    <property type="entry name" value="Arfaptin homology (AH) domain/BAR domain"/>
    <property type="match status" value="1"/>
</dbReference>
<dbReference type="InterPro" id="IPR004148">
    <property type="entry name" value="BAR_dom"/>
</dbReference>
<dbReference type="SUPFAM" id="SSF50044">
    <property type="entry name" value="SH3-domain"/>
    <property type="match status" value="1"/>
</dbReference>
<comment type="subcellular location">
    <subcellularLocation>
        <location evidence="1">Cytoplasm</location>
        <location evidence="1">Cytoskeleton</location>
    </subcellularLocation>
</comment>
<organism evidence="10 11">
    <name type="scientific">Phellinidium pouzarii</name>
    <dbReference type="NCBI Taxonomy" id="167371"/>
    <lineage>
        <taxon>Eukaryota</taxon>
        <taxon>Fungi</taxon>
        <taxon>Dikarya</taxon>
        <taxon>Basidiomycota</taxon>
        <taxon>Agaricomycotina</taxon>
        <taxon>Agaricomycetes</taxon>
        <taxon>Hymenochaetales</taxon>
        <taxon>Hymenochaetaceae</taxon>
        <taxon>Phellinidium</taxon>
    </lineage>
</organism>
<dbReference type="Pfam" id="PF00018">
    <property type="entry name" value="SH3_1"/>
    <property type="match status" value="1"/>
</dbReference>
<feature type="region of interest" description="Disordered" evidence="7">
    <location>
        <begin position="239"/>
        <end position="356"/>
    </location>
</feature>
<evidence type="ECO:0000256" key="5">
    <source>
        <dbReference type="PROSITE-ProRule" id="PRU00192"/>
    </source>
</evidence>
<evidence type="ECO:0008006" key="12">
    <source>
        <dbReference type="Google" id="ProtNLM"/>
    </source>
</evidence>
<reference evidence="10 11" key="1">
    <citation type="submission" date="2019-02" db="EMBL/GenBank/DDBJ databases">
        <title>Genome sequencing of the rare red list fungi Phellinidium pouzarii.</title>
        <authorList>
            <person name="Buettner E."/>
            <person name="Kellner H."/>
        </authorList>
    </citation>
    <scope>NUCLEOTIDE SEQUENCE [LARGE SCALE GENOMIC DNA]</scope>
    <source>
        <strain evidence="10 11">DSM 108285</strain>
    </source>
</reference>
<comment type="caution">
    <text evidence="10">The sequence shown here is derived from an EMBL/GenBank/DDBJ whole genome shotgun (WGS) entry which is preliminary data.</text>
</comment>
<dbReference type="InterPro" id="IPR046982">
    <property type="entry name" value="BIN3/RVS161-like"/>
</dbReference>
<name>A0A4V6S135_9AGAM</name>
<feature type="compositionally biased region" description="Acidic residues" evidence="7">
    <location>
        <begin position="546"/>
        <end position="555"/>
    </location>
</feature>
<keyword evidence="6" id="KW-0175">Coiled coil</keyword>
<dbReference type="AlphaFoldDB" id="A0A4V6S135"/>
<dbReference type="PROSITE" id="PS51021">
    <property type="entry name" value="BAR"/>
    <property type="match status" value="1"/>
</dbReference>